<feature type="binding site" evidence="4">
    <location>
        <position position="79"/>
    </location>
    <ligand>
        <name>molybdate</name>
        <dbReference type="ChEBI" id="CHEBI:36264"/>
    </ligand>
</feature>
<dbReference type="STRING" id="224013.ACX27_19680"/>
<dbReference type="PIRSF" id="PIRSF004846">
    <property type="entry name" value="ModA"/>
    <property type="match status" value="1"/>
</dbReference>
<feature type="compositionally biased region" description="Polar residues" evidence="5">
    <location>
        <begin position="153"/>
        <end position="162"/>
    </location>
</feature>
<feature type="binding site" evidence="4">
    <location>
        <position position="179"/>
    </location>
    <ligand>
        <name>molybdate</name>
        <dbReference type="ChEBI" id="CHEBI:36264"/>
    </ligand>
</feature>
<keyword evidence="3" id="KW-0732">Signal</keyword>
<keyword evidence="6" id="KW-0812">Transmembrane</keyword>
<feature type="binding site" evidence="4">
    <location>
        <position position="217"/>
    </location>
    <ligand>
        <name>molybdate</name>
        <dbReference type="ChEBI" id="CHEBI:36264"/>
    </ligand>
</feature>
<sequence length="304" mass="31598">MFLTRRRGLITWITAAITSLVLVIGLPLLNQTTEKAQAAVTLRVFAAVSLSEVLPEIENDFIAANPSLGATFVNTFDSSGALLNQINLPANQSAGIPDIFISAATTQMNSLQTAGQLASGWPVTVATNRLVLIRPNTPTSPAPSPTIAGIDRLTNSTTSSPPRTGIRGIAIGDPATVPAGAYAQQALQSTLSGCGAGSYNTLLNSTTANKLVFASNVRNVLTAVQNKTLSGNTIDAGLVYTTDQRISNSTTFITTVAQNCHSSIVYPAAVLNRTTNLTAATSFANFLSSSTARGRLTARGFGTP</sequence>
<keyword evidence="6" id="KW-1133">Transmembrane helix</keyword>
<dbReference type="GO" id="GO:0046872">
    <property type="term" value="F:metal ion binding"/>
    <property type="evidence" value="ECO:0007669"/>
    <property type="project" value="UniProtKB-KW"/>
</dbReference>
<protein>
    <submittedName>
        <fullName evidence="7">Molybdenum ABC transporter substrate-binding protein</fullName>
    </submittedName>
</protein>
<dbReference type="InterPro" id="IPR005950">
    <property type="entry name" value="ModA"/>
</dbReference>
<dbReference type="PANTHER" id="PTHR30632">
    <property type="entry name" value="MOLYBDATE-BINDING PERIPLASMIC PROTEIN"/>
    <property type="match status" value="1"/>
</dbReference>
<evidence type="ECO:0000256" key="1">
    <source>
        <dbReference type="ARBA" id="ARBA00009175"/>
    </source>
</evidence>
<dbReference type="AlphaFoldDB" id="A0A0M4T638"/>
<keyword evidence="4" id="KW-0500">Molybdenum</keyword>
<keyword evidence="6" id="KW-0472">Membrane</keyword>
<dbReference type="Proteomes" id="UP000062645">
    <property type="component" value="Chromosome"/>
</dbReference>
<dbReference type="GO" id="GO:0030973">
    <property type="term" value="F:molybdate ion binding"/>
    <property type="evidence" value="ECO:0007669"/>
    <property type="project" value="TreeGrafter"/>
</dbReference>
<dbReference type="GO" id="GO:0015689">
    <property type="term" value="P:molybdate ion transport"/>
    <property type="evidence" value="ECO:0007669"/>
    <property type="project" value="InterPro"/>
</dbReference>
<keyword evidence="8" id="KW-1185">Reference proteome</keyword>
<organism evidence="7 8">
    <name type="scientific">Nostoc piscinale CENA21</name>
    <dbReference type="NCBI Taxonomy" id="224013"/>
    <lineage>
        <taxon>Bacteria</taxon>
        <taxon>Bacillati</taxon>
        <taxon>Cyanobacteriota</taxon>
        <taxon>Cyanophyceae</taxon>
        <taxon>Nostocales</taxon>
        <taxon>Nostocaceae</taxon>
        <taxon>Nostoc</taxon>
    </lineage>
</organism>
<comment type="similarity">
    <text evidence="1">Belongs to the bacterial solute-binding protein ModA family.</text>
</comment>
<evidence type="ECO:0000256" key="5">
    <source>
        <dbReference type="SAM" id="MobiDB-lite"/>
    </source>
</evidence>
<reference evidence="7 8" key="2">
    <citation type="journal article" date="2016" name="Genome Announc.">
        <title>Draft Genome Sequence of the N2-Fixing Cyanobacterium Nostoc piscinale CENA21, Isolated from the Brazilian Amazon Floodplain.</title>
        <authorList>
            <person name="Leao T."/>
            <person name="Guimaraes P.I."/>
            <person name="de Melo A.G."/>
            <person name="Ramos R.T."/>
            <person name="Leao P.N."/>
            <person name="Silva A."/>
            <person name="Fiore M.F."/>
            <person name="Schneider M.P."/>
        </authorList>
    </citation>
    <scope>NUCLEOTIDE SEQUENCE [LARGE SCALE GENOMIC DNA]</scope>
    <source>
        <strain evidence="7 8">CENA21</strain>
    </source>
</reference>
<dbReference type="Gene3D" id="3.40.190.10">
    <property type="entry name" value="Periplasmic binding protein-like II"/>
    <property type="match status" value="2"/>
</dbReference>
<dbReference type="NCBIfam" id="TIGR01256">
    <property type="entry name" value="modA"/>
    <property type="match status" value="1"/>
</dbReference>
<dbReference type="InterPro" id="IPR050682">
    <property type="entry name" value="ModA/WtpA"/>
</dbReference>
<evidence type="ECO:0000256" key="6">
    <source>
        <dbReference type="SAM" id="Phobius"/>
    </source>
</evidence>
<accession>A0A0M4T638</accession>
<gene>
    <name evidence="7" type="ORF">ACX27_19680</name>
</gene>
<feature type="binding site" evidence="4">
    <location>
        <position position="49"/>
    </location>
    <ligand>
        <name>molybdate</name>
        <dbReference type="ChEBI" id="CHEBI:36264"/>
    </ligand>
</feature>
<evidence type="ECO:0000256" key="4">
    <source>
        <dbReference type="PIRSR" id="PIRSR004846-1"/>
    </source>
</evidence>
<feature type="region of interest" description="Disordered" evidence="5">
    <location>
        <begin position="136"/>
        <end position="164"/>
    </location>
</feature>
<feature type="binding site" evidence="4">
    <location>
        <position position="240"/>
    </location>
    <ligand>
        <name>molybdate</name>
        <dbReference type="ChEBI" id="CHEBI:36264"/>
    </ligand>
</feature>
<keyword evidence="2 4" id="KW-0479">Metal-binding</keyword>
<dbReference type="EMBL" id="CP012036">
    <property type="protein sequence ID" value="ALF54566.1"/>
    <property type="molecule type" value="Genomic_DNA"/>
</dbReference>
<evidence type="ECO:0000256" key="3">
    <source>
        <dbReference type="ARBA" id="ARBA00022729"/>
    </source>
</evidence>
<evidence type="ECO:0000256" key="2">
    <source>
        <dbReference type="ARBA" id="ARBA00022723"/>
    </source>
</evidence>
<dbReference type="OrthoDB" id="9785015at2"/>
<proteinExistence type="inferred from homology"/>
<dbReference type="SUPFAM" id="SSF53850">
    <property type="entry name" value="Periplasmic binding protein-like II"/>
    <property type="match status" value="1"/>
</dbReference>
<dbReference type="KEGG" id="npz:ACX27_19680"/>
<dbReference type="RefSeq" id="WP_062295099.1">
    <property type="nucleotide sequence ID" value="NZ_CP012036.1"/>
</dbReference>
<feature type="transmembrane region" description="Helical" evidence="6">
    <location>
        <begin position="9"/>
        <end position="29"/>
    </location>
</feature>
<evidence type="ECO:0000313" key="7">
    <source>
        <dbReference type="EMBL" id="ALF54566.1"/>
    </source>
</evidence>
<evidence type="ECO:0000313" key="8">
    <source>
        <dbReference type="Proteomes" id="UP000062645"/>
    </source>
</evidence>
<reference evidence="8" key="1">
    <citation type="submission" date="2015-07" db="EMBL/GenBank/DDBJ databases">
        <title>Genome Of Nitrogen-Fixing Cyanobacterium Nostoc piscinale CENA21 From Solimoes/Amazon River Floodplain Sediments And Comparative Genomics To Uncover Biosynthetic Natural Products Potential.</title>
        <authorList>
            <person name="Leao T.F."/>
            <person name="Leao P.N."/>
            <person name="Guimaraes P.I."/>
            <person name="de Melo A.G.C."/>
            <person name="Ramos R.T.J."/>
            <person name="Silva A."/>
            <person name="Fiore M.F."/>
            <person name="Schneider M.P.C."/>
        </authorList>
    </citation>
    <scope>NUCLEOTIDE SEQUENCE [LARGE SCALE GENOMIC DNA]</scope>
    <source>
        <strain evidence="8">CENA21</strain>
    </source>
</reference>
<dbReference type="PATRIC" id="fig|224013.5.peg.4703"/>
<name>A0A0M4T638_9NOSO</name>
<dbReference type="PANTHER" id="PTHR30632:SF0">
    <property type="entry name" value="SULFATE-BINDING PROTEIN"/>
    <property type="match status" value="1"/>
</dbReference>
<dbReference type="Pfam" id="PF13531">
    <property type="entry name" value="SBP_bac_11"/>
    <property type="match status" value="1"/>
</dbReference>